<gene>
    <name evidence="3" type="ORF">C8D97_10474</name>
</gene>
<reference evidence="3 4" key="1">
    <citation type="submission" date="2018-05" db="EMBL/GenBank/DDBJ databases">
        <title>Genomic Encyclopedia of Type Strains, Phase IV (KMG-IV): sequencing the most valuable type-strain genomes for metagenomic binning, comparative biology and taxonomic classification.</title>
        <authorList>
            <person name="Goeker M."/>
        </authorList>
    </citation>
    <scope>NUCLEOTIDE SEQUENCE [LARGE SCALE GENOMIC DNA]</scope>
    <source>
        <strain evidence="3 4">DSM 25350</strain>
    </source>
</reference>
<dbReference type="SUPFAM" id="SSF52540">
    <property type="entry name" value="P-loop containing nucleoside triphosphate hydrolases"/>
    <property type="match status" value="1"/>
</dbReference>
<organism evidence="3 4">
    <name type="scientific">Pleionea mediterranea</name>
    <dbReference type="NCBI Taxonomy" id="523701"/>
    <lineage>
        <taxon>Bacteria</taxon>
        <taxon>Pseudomonadati</taxon>
        <taxon>Pseudomonadota</taxon>
        <taxon>Gammaproteobacteria</taxon>
        <taxon>Oceanospirillales</taxon>
        <taxon>Pleioneaceae</taxon>
        <taxon>Pleionea</taxon>
    </lineage>
</organism>
<comment type="caution">
    <text evidence="3">The sequence shown here is derived from an EMBL/GenBank/DDBJ whole genome shotgun (WGS) entry which is preliminary data.</text>
</comment>
<dbReference type="EMBL" id="QGGU01000004">
    <property type="protein sequence ID" value="PWK52856.1"/>
    <property type="molecule type" value="Genomic_DNA"/>
</dbReference>
<accession>A0A316FYT0</accession>
<name>A0A316FYT0_9GAMM</name>
<evidence type="ECO:0000256" key="1">
    <source>
        <dbReference type="SAM" id="MobiDB-lite"/>
    </source>
</evidence>
<feature type="compositionally biased region" description="Basic and acidic residues" evidence="1">
    <location>
        <begin position="18"/>
        <end position="36"/>
    </location>
</feature>
<dbReference type="Gene3D" id="3.40.50.300">
    <property type="entry name" value="P-loop containing nucleotide triphosphate hydrolases"/>
    <property type="match status" value="1"/>
</dbReference>
<dbReference type="InterPro" id="IPR027417">
    <property type="entry name" value="P-loop_NTPase"/>
</dbReference>
<dbReference type="PANTHER" id="PTHR32039:SF7">
    <property type="entry name" value="COMPETENCE PROTEIN COMM"/>
    <property type="match status" value="1"/>
</dbReference>
<sequence>MTKQEFVAKVDPNVETTDQVRKRVDQAHQRQRDRQGKLNGELQAAELEKGLHIEPTAKQFVLDVMEKLGLSARAYHRILRVSRTIADLAEAEQVAQSHVAEAIGYRKIERMMQQV</sequence>
<keyword evidence="4" id="KW-1185">Reference proteome</keyword>
<dbReference type="Proteomes" id="UP000245790">
    <property type="component" value="Unassembled WGS sequence"/>
</dbReference>
<evidence type="ECO:0000313" key="3">
    <source>
        <dbReference type="EMBL" id="PWK52856.1"/>
    </source>
</evidence>
<evidence type="ECO:0000259" key="2">
    <source>
        <dbReference type="Pfam" id="PF13335"/>
    </source>
</evidence>
<protein>
    <submittedName>
        <fullName evidence="3">Magnesium chelatase subunit ChlI-like protein</fullName>
    </submittedName>
</protein>
<dbReference type="InterPro" id="IPR025158">
    <property type="entry name" value="Mg_chelat-rel_C"/>
</dbReference>
<dbReference type="InterPro" id="IPR045006">
    <property type="entry name" value="CHLI-like"/>
</dbReference>
<dbReference type="PANTHER" id="PTHR32039">
    <property type="entry name" value="MAGNESIUM-CHELATASE SUBUNIT CHLI"/>
    <property type="match status" value="1"/>
</dbReference>
<dbReference type="AlphaFoldDB" id="A0A316FYT0"/>
<evidence type="ECO:0000313" key="4">
    <source>
        <dbReference type="Proteomes" id="UP000245790"/>
    </source>
</evidence>
<dbReference type="Pfam" id="PF13335">
    <property type="entry name" value="Mg_chelatase_C"/>
    <property type="match status" value="1"/>
</dbReference>
<feature type="region of interest" description="Disordered" evidence="1">
    <location>
        <begin position="17"/>
        <end position="38"/>
    </location>
</feature>
<proteinExistence type="predicted"/>
<feature type="domain" description="Mg chelatase-related protein C-terminal" evidence="2">
    <location>
        <begin position="15"/>
        <end position="106"/>
    </location>
</feature>